<name>A0AC34GVG8_9BILA</name>
<proteinExistence type="predicted"/>
<sequence>MAAEKIHFLDVHVMNYAWGRSADKSAVAKLAGGLADPTKTYAELWMGTHVNGPAQIPEKSSSLKEYISSNPQVLAPHENGDIQYLFKVLSVAKALSVQSHPTKELAKELHAKDPKNYPDDNHKPEMTVALTEFEILCGFRKVEDIAKNFEDFPETTRLVKESQIQALRAASGDETKQKAAIKDLFTSLMKASQEDIDAAIKILISRLGGKKDDSELETLVQRLYRQYPDADVGVFAPLLLNHIKLLPGESVFLGPNEPHAYLDGECIECMACSDNTIRAGLTPKFKDVPTLVSSLTYNTAGPTYLCPKEVVRGIFEYKPPVPEFTVQRITPIARILNDPKASSILIVIEGSATLANNVGIVAGKVLFIEATTGEIEMSNVSESFLAFRAFTPVP</sequence>
<dbReference type="WBParaSite" id="ES5_v2.g8677.t1">
    <property type="protein sequence ID" value="ES5_v2.g8677.t1"/>
    <property type="gene ID" value="ES5_v2.g8677"/>
</dbReference>
<accession>A0AC34GVG8</accession>
<reference evidence="2" key="1">
    <citation type="submission" date="2022-11" db="UniProtKB">
        <authorList>
            <consortium name="WormBaseParasite"/>
        </authorList>
    </citation>
    <scope>IDENTIFICATION</scope>
</reference>
<evidence type="ECO:0000313" key="1">
    <source>
        <dbReference type="Proteomes" id="UP000887579"/>
    </source>
</evidence>
<organism evidence="1 2">
    <name type="scientific">Panagrolaimus sp. ES5</name>
    <dbReference type="NCBI Taxonomy" id="591445"/>
    <lineage>
        <taxon>Eukaryota</taxon>
        <taxon>Metazoa</taxon>
        <taxon>Ecdysozoa</taxon>
        <taxon>Nematoda</taxon>
        <taxon>Chromadorea</taxon>
        <taxon>Rhabditida</taxon>
        <taxon>Tylenchina</taxon>
        <taxon>Panagrolaimomorpha</taxon>
        <taxon>Panagrolaimoidea</taxon>
        <taxon>Panagrolaimidae</taxon>
        <taxon>Panagrolaimus</taxon>
    </lineage>
</organism>
<dbReference type="Proteomes" id="UP000887579">
    <property type="component" value="Unplaced"/>
</dbReference>
<evidence type="ECO:0000313" key="2">
    <source>
        <dbReference type="WBParaSite" id="ES5_v2.g8677.t1"/>
    </source>
</evidence>
<protein>
    <submittedName>
        <fullName evidence="2">Mannose-6-phosphate isomerase</fullName>
    </submittedName>
</protein>